<gene>
    <name evidence="2" type="ORF">P9989_07785</name>
</gene>
<evidence type="ECO:0000256" key="1">
    <source>
        <dbReference type="SAM" id="Phobius"/>
    </source>
</evidence>
<keyword evidence="1" id="KW-0812">Transmembrane</keyword>
<name>A0ABY8J497_9BACI</name>
<protein>
    <recommendedName>
        <fullName evidence="4">Haemolysin XhlA</fullName>
    </recommendedName>
</protein>
<reference evidence="2 3" key="1">
    <citation type="submission" date="2023-04" db="EMBL/GenBank/DDBJ databases">
        <title>Genome sequence of Halobacillus naozhouensis KACC 21980.</title>
        <authorList>
            <person name="Kim S."/>
            <person name="Heo J."/>
            <person name="Kwon S.-W."/>
        </authorList>
    </citation>
    <scope>NUCLEOTIDE SEQUENCE [LARGE SCALE GENOMIC DNA]</scope>
    <source>
        <strain evidence="2 3">KCTC 13234</strain>
    </source>
</reference>
<evidence type="ECO:0000313" key="3">
    <source>
        <dbReference type="Proteomes" id="UP001221597"/>
    </source>
</evidence>
<keyword evidence="1" id="KW-0472">Membrane</keyword>
<evidence type="ECO:0008006" key="4">
    <source>
        <dbReference type="Google" id="ProtNLM"/>
    </source>
</evidence>
<dbReference type="Proteomes" id="UP001221597">
    <property type="component" value="Chromosome"/>
</dbReference>
<organism evidence="2 3">
    <name type="scientific">Halobacillus naozhouensis</name>
    <dbReference type="NCBI Taxonomy" id="554880"/>
    <lineage>
        <taxon>Bacteria</taxon>
        <taxon>Bacillati</taxon>
        <taxon>Bacillota</taxon>
        <taxon>Bacilli</taxon>
        <taxon>Bacillales</taxon>
        <taxon>Bacillaceae</taxon>
        <taxon>Halobacillus</taxon>
    </lineage>
</organism>
<sequence>MPQEEMKNQERLAVVETELRQLTKMVINMNDKLDVWNQNYVPRNEINEAFRARDQDIKEIRDEVKEKAGSKEVERIVKDKDNWKRNLPAWAAFFLAVFTLLLRYI</sequence>
<dbReference type="RefSeq" id="WP_283078207.1">
    <property type="nucleotide sequence ID" value="NZ_CP121671.1"/>
</dbReference>
<keyword evidence="3" id="KW-1185">Reference proteome</keyword>
<keyword evidence="1" id="KW-1133">Transmembrane helix</keyword>
<dbReference type="EMBL" id="CP121671">
    <property type="protein sequence ID" value="WFT76253.1"/>
    <property type="molecule type" value="Genomic_DNA"/>
</dbReference>
<evidence type="ECO:0000313" key="2">
    <source>
        <dbReference type="EMBL" id="WFT76253.1"/>
    </source>
</evidence>
<accession>A0ABY8J497</accession>
<proteinExistence type="predicted"/>
<feature type="transmembrane region" description="Helical" evidence="1">
    <location>
        <begin position="87"/>
        <end position="104"/>
    </location>
</feature>